<dbReference type="InterPro" id="IPR013320">
    <property type="entry name" value="ConA-like_dom_sf"/>
</dbReference>
<evidence type="ECO:0000256" key="2">
    <source>
        <dbReference type="PIRSR" id="PIRSR638964-3"/>
    </source>
</evidence>
<dbReference type="PANTHER" id="PTHR39447">
    <property type="entry name" value="ALPHA-L-ARABINOFURANOSIDASE B"/>
    <property type="match status" value="1"/>
</dbReference>
<keyword evidence="3" id="KW-0732">Signal</keyword>
<dbReference type="PANTHER" id="PTHR39447:SF2">
    <property type="entry name" value="ALPHA-L-ARABINOFURANOSIDASE B"/>
    <property type="match status" value="1"/>
</dbReference>
<feature type="disulfide bond" evidence="2">
    <location>
        <begin position="203"/>
        <end position="204"/>
    </location>
</feature>
<gene>
    <name evidence="5" type="ORF">Raf01_89630</name>
</gene>
<feature type="disulfide bond" evidence="2">
    <location>
        <begin position="111"/>
        <end position="116"/>
    </location>
</feature>
<dbReference type="AlphaFoldDB" id="A0A8J3R210"/>
<evidence type="ECO:0000256" key="1">
    <source>
        <dbReference type="PIRSR" id="PIRSR638964-1"/>
    </source>
</evidence>
<dbReference type="GO" id="GO:0019566">
    <property type="term" value="P:arabinose metabolic process"/>
    <property type="evidence" value="ECO:0007669"/>
    <property type="project" value="InterPro"/>
</dbReference>
<dbReference type="SUPFAM" id="SSF49899">
    <property type="entry name" value="Concanavalin A-like lectins/glucanases"/>
    <property type="match status" value="1"/>
</dbReference>
<accession>A0A8J3R210</accession>
<dbReference type="Pfam" id="PF00652">
    <property type="entry name" value="Ricin_B_lectin"/>
    <property type="match status" value="2"/>
</dbReference>
<protein>
    <recommendedName>
        <fullName evidence="4">Ricin B lectin domain-containing protein</fullName>
    </recommendedName>
</protein>
<dbReference type="InterPro" id="IPR038964">
    <property type="entry name" value="ABFB"/>
</dbReference>
<evidence type="ECO:0000259" key="4">
    <source>
        <dbReference type="SMART" id="SM00458"/>
    </source>
</evidence>
<feature type="disulfide bond" evidence="2">
    <location>
        <begin position="51"/>
        <end position="61"/>
    </location>
</feature>
<proteinExistence type="predicted"/>
<organism evidence="5 6">
    <name type="scientific">Rugosimonospora africana</name>
    <dbReference type="NCBI Taxonomy" id="556532"/>
    <lineage>
        <taxon>Bacteria</taxon>
        <taxon>Bacillati</taxon>
        <taxon>Actinomycetota</taxon>
        <taxon>Actinomycetes</taxon>
        <taxon>Micromonosporales</taxon>
        <taxon>Micromonosporaceae</taxon>
        <taxon>Rugosimonospora</taxon>
    </lineage>
</organism>
<evidence type="ECO:0000313" key="6">
    <source>
        <dbReference type="Proteomes" id="UP000642748"/>
    </source>
</evidence>
<comment type="caution">
    <text evidence="5">The sequence shown here is derived from an EMBL/GenBank/DDBJ whole genome shotgun (WGS) entry which is preliminary data.</text>
</comment>
<dbReference type="Gene3D" id="2.60.120.200">
    <property type="match status" value="1"/>
</dbReference>
<dbReference type="PROSITE" id="PS50231">
    <property type="entry name" value="RICIN_B_LECTIN"/>
    <property type="match status" value="2"/>
</dbReference>
<dbReference type="InterPro" id="IPR000772">
    <property type="entry name" value="Ricin_B_lectin"/>
</dbReference>
<dbReference type="GO" id="GO:0046556">
    <property type="term" value="F:alpha-L-arabinofuranosidase activity"/>
    <property type="evidence" value="ECO:0007669"/>
    <property type="project" value="InterPro"/>
</dbReference>
<reference evidence="5" key="1">
    <citation type="submission" date="2021-01" db="EMBL/GenBank/DDBJ databases">
        <title>Whole genome shotgun sequence of Rugosimonospora africana NBRC 104875.</title>
        <authorList>
            <person name="Komaki H."/>
            <person name="Tamura T."/>
        </authorList>
    </citation>
    <scope>NUCLEOTIDE SEQUENCE</scope>
    <source>
        <strain evidence="5">NBRC 104875</strain>
    </source>
</reference>
<dbReference type="SMART" id="SM00458">
    <property type="entry name" value="RICIN"/>
    <property type="match status" value="2"/>
</dbReference>
<dbReference type="GO" id="GO:0045490">
    <property type="term" value="P:pectin catabolic process"/>
    <property type="evidence" value="ECO:0007669"/>
    <property type="project" value="TreeGrafter"/>
</dbReference>
<dbReference type="Proteomes" id="UP000642748">
    <property type="component" value="Unassembled WGS sequence"/>
</dbReference>
<name>A0A8J3R210_9ACTN</name>
<evidence type="ECO:0000256" key="3">
    <source>
        <dbReference type="SAM" id="SignalP"/>
    </source>
</evidence>
<feature type="chain" id="PRO_5035179890" description="Ricin B lectin domain-containing protein" evidence="3">
    <location>
        <begin position="40"/>
        <end position="621"/>
    </location>
</feature>
<evidence type="ECO:0000313" key="5">
    <source>
        <dbReference type="EMBL" id="GIH20791.1"/>
    </source>
</evidence>
<dbReference type="InterPro" id="IPR035992">
    <property type="entry name" value="Ricin_B-like_lectins"/>
</dbReference>
<dbReference type="EMBL" id="BONZ01000105">
    <property type="protein sequence ID" value="GIH20791.1"/>
    <property type="molecule type" value="Genomic_DNA"/>
</dbReference>
<feature type="domain" description="Ricin B lectin" evidence="4">
    <location>
        <begin position="489"/>
        <end position="621"/>
    </location>
</feature>
<dbReference type="SUPFAM" id="SSF50370">
    <property type="entry name" value="Ricin B-like lectins"/>
    <property type="match status" value="2"/>
</dbReference>
<dbReference type="InterPro" id="IPR015289">
    <property type="entry name" value="A-L-arabinofuranosidase_B_cat"/>
</dbReference>
<dbReference type="Pfam" id="PF09206">
    <property type="entry name" value="ArabFuran-catal"/>
    <property type="match status" value="1"/>
</dbReference>
<keyword evidence="6" id="KW-1185">Reference proteome</keyword>
<feature type="signal peptide" evidence="3">
    <location>
        <begin position="1"/>
        <end position="39"/>
    </location>
</feature>
<dbReference type="Gene3D" id="2.80.10.50">
    <property type="match status" value="2"/>
</dbReference>
<feature type="domain" description="Ricin B lectin" evidence="4">
    <location>
        <begin position="368"/>
        <end position="488"/>
    </location>
</feature>
<sequence length="621" mass="63680">MSSRTSRSRSRRLGAIGFSAFLLALVAASVVPASGLASADPAGGNSQGEPCDIYAAAGTPCVAAFSTTRALLRTYDGPLYQVQRSDNGATRDIGLLNPGGYANARLQDEFCAGTSCTVSELYDQTPRHNDLTVAGPGTAGPQNSGAVADALPITISGHKAYGLYLPPRTGYRRSSTITTGTARGSQPESMYEIASGTNISDGCCSDFGNVETDSKDTGEGHMDAVNVSYMNGGGASGTGPWVQADLENGVFQGGTSVDLGNHGNASKFVTALLKNNGTDTFALKGGDSQRGTLSKWYEGPLPSAKYTPMQLEGSIVVGTGGDDSNRGTSSFFEGVMTSGYSSDSADALVQANITAQHYQADATGPGTGTPIMTTGGECAAAAGHDDAKAGTQVELTTCESMSASAHWVASDFGDATLEALGFCMAPGNANHVVLADCDGTAGQQWRPQPDGGIRNADSGRCLTPSGDEHGILLLTPCTGDASQQLIVTVPIHHAGKCVDVAGADVGGNHALVELNGCLTLPIPGAAEHDQKWTRNPADGSLRTLGRCMTPQGSGTANGTKVELDDCVQAPAQRWQPQADGTIKNTASGRCLFDPGVSPTNGTQLELEDCDAAAGGQQFMLN</sequence>
<keyword evidence="2" id="KW-1015">Disulfide bond</keyword>
<dbReference type="GO" id="GO:0031221">
    <property type="term" value="P:arabinan metabolic process"/>
    <property type="evidence" value="ECO:0007669"/>
    <property type="project" value="InterPro"/>
</dbReference>
<feature type="active site" description="Proton donor" evidence="1">
    <location>
        <position position="322"/>
    </location>
</feature>
<feature type="active site" description="Nucleophile" evidence="1">
    <location>
        <position position="247"/>
    </location>
</feature>